<sequence length="198" mass="21039">MLWVKRLGWGVAALLVLLAVAFASMVRITFNDPAPQPAAPVDRAETVGARSPSGPLIIPVEGVRASQLADSWGDERGGGMRSHRAIDILAPEGTPVRAAAAGIVEKRFESEAGGNTFYIRTGDGRTVHYYAHLATYGVNEGQAVRAGDRIATVGSTGSASGGAPHLHFEIKTMQPGERWWQGVNVNPYPLLARIGDRS</sequence>
<dbReference type="Proteomes" id="UP000032300">
    <property type="component" value="Chromosome"/>
</dbReference>
<dbReference type="GO" id="GO:0004222">
    <property type="term" value="F:metalloendopeptidase activity"/>
    <property type="evidence" value="ECO:0007669"/>
    <property type="project" value="TreeGrafter"/>
</dbReference>
<reference evidence="2 3" key="2">
    <citation type="submission" date="2015-02" db="EMBL/GenBank/DDBJ databases">
        <title>The complete genome of Sphingomonas hengshuiensis sp. WHSC-8 isolated from soil of Hengshui Lake.</title>
        <authorList>
            <person name="Wei S."/>
            <person name="Guo J."/>
            <person name="Su C."/>
            <person name="Wu R."/>
            <person name="Zhang Z."/>
            <person name="Liang K."/>
            <person name="Li H."/>
            <person name="Wang T."/>
            <person name="Liu H."/>
            <person name="Zhang C."/>
            <person name="Li Z."/>
            <person name="Wang Q."/>
            <person name="Meng J."/>
        </authorList>
    </citation>
    <scope>NUCLEOTIDE SEQUENCE [LARGE SCALE GENOMIC DNA]</scope>
    <source>
        <strain evidence="2 3">WHSC-8</strain>
    </source>
</reference>
<keyword evidence="3" id="KW-1185">Reference proteome</keyword>
<dbReference type="PANTHER" id="PTHR21666">
    <property type="entry name" value="PEPTIDASE-RELATED"/>
    <property type="match status" value="1"/>
</dbReference>
<organism evidence="2 3">
    <name type="scientific">Sphingomonas hengshuiensis</name>
    <dbReference type="NCBI Taxonomy" id="1609977"/>
    <lineage>
        <taxon>Bacteria</taxon>
        <taxon>Pseudomonadati</taxon>
        <taxon>Pseudomonadota</taxon>
        <taxon>Alphaproteobacteria</taxon>
        <taxon>Sphingomonadales</taxon>
        <taxon>Sphingomonadaceae</taxon>
        <taxon>Sphingomonas</taxon>
    </lineage>
</organism>
<dbReference type="OrthoDB" id="9800107at2"/>
<dbReference type="SUPFAM" id="SSF51261">
    <property type="entry name" value="Duplicated hybrid motif"/>
    <property type="match status" value="1"/>
</dbReference>
<dbReference type="PANTHER" id="PTHR21666:SF268">
    <property type="entry name" value="PEPTIDASE M23 DOMAIN-CONTAINING PROTEIN"/>
    <property type="match status" value="1"/>
</dbReference>
<reference evidence="2 3" key="1">
    <citation type="journal article" date="2015" name="Int. J. Syst. Evol. Microbiol.">
        <title>Sphingomonas hengshuiensis sp. nov., isolated from lake wetland.</title>
        <authorList>
            <person name="Wei S."/>
            <person name="Wang T."/>
            <person name="Liu H."/>
            <person name="Zhang C."/>
            <person name="Guo J."/>
            <person name="Wang Q."/>
            <person name="Liang K."/>
            <person name="Zhang Z."/>
        </authorList>
    </citation>
    <scope>NUCLEOTIDE SEQUENCE [LARGE SCALE GENOMIC DNA]</scope>
    <source>
        <strain evidence="2 3">WHSC-8</strain>
    </source>
</reference>
<name>A0A7U4J7Y0_9SPHN</name>
<dbReference type="KEGG" id="sphi:TS85_08905"/>
<evidence type="ECO:0000313" key="2">
    <source>
        <dbReference type="EMBL" id="AJP71881.1"/>
    </source>
</evidence>
<evidence type="ECO:0000313" key="3">
    <source>
        <dbReference type="Proteomes" id="UP000032300"/>
    </source>
</evidence>
<accession>A0A7U4J7Y0</accession>
<dbReference type="Gene3D" id="2.70.70.10">
    <property type="entry name" value="Glucose Permease (Domain IIA)"/>
    <property type="match status" value="1"/>
</dbReference>
<dbReference type="InterPro" id="IPR016047">
    <property type="entry name" value="M23ase_b-sheet_dom"/>
</dbReference>
<dbReference type="EMBL" id="CP010836">
    <property type="protein sequence ID" value="AJP71881.1"/>
    <property type="molecule type" value="Genomic_DNA"/>
</dbReference>
<protein>
    <recommendedName>
        <fullName evidence="1">M23ase beta-sheet core domain-containing protein</fullName>
    </recommendedName>
</protein>
<dbReference type="AlphaFoldDB" id="A0A7U4J7Y0"/>
<evidence type="ECO:0000259" key="1">
    <source>
        <dbReference type="Pfam" id="PF01551"/>
    </source>
</evidence>
<proteinExistence type="predicted"/>
<feature type="domain" description="M23ase beta-sheet core" evidence="1">
    <location>
        <begin position="82"/>
        <end position="172"/>
    </location>
</feature>
<dbReference type="Pfam" id="PF01551">
    <property type="entry name" value="Peptidase_M23"/>
    <property type="match status" value="1"/>
</dbReference>
<dbReference type="InterPro" id="IPR011055">
    <property type="entry name" value="Dup_hybrid_motif"/>
</dbReference>
<dbReference type="InterPro" id="IPR050570">
    <property type="entry name" value="Cell_wall_metabolism_enzyme"/>
</dbReference>
<dbReference type="RefSeq" id="WP_044331707.1">
    <property type="nucleotide sequence ID" value="NZ_CP010836.1"/>
</dbReference>
<dbReference type="CDD" id="cd12797">
    <property type="entry name" value="M23_peptidase"/>
    <property type="match status" value="1"/>
</dbReference>
<gene>
    <name evidence="2" type="ORF">TS85_08905</name>
</gene>